<dbReference type="Proteomes" id="UP000825886">
    <property type="component" value="Chromosome"/>
</dbReference>
<keyword evidence="5" id="KW-0998">Cell outer membrane</keyword>
<dbReference type="Pfam" id="PF06629">
    <property type="entry name" value="MipA"/>
    <property type="match status" value="1"/>
</dbReference>
<feature type="signal peptide" evidence="6">
    <location>
        <begin position="1"/>
        <end position="24"/>
    </location>
</feature>
<dbReference type="EMBL" id="CP081864">
    <property type="protein sequence ID" value="QZN97688.1"/>
    <property type="molecule type" value="Genomic_DNA"/>
</dbReference>
<dbReference type="InterPro" id="IPR011250">
    <property type="entry name" value="OMP/PagP_B-barrel"/>
</dbReference>
<gene>
    <name evidence="7" type="ORF">K6K13_10465</name>
</gene>
<name>A0ABX9ARM1_9ENTR</name>
<keyword evidence="3 6" id="KW-0732">Signal</keyword>
<dbReference type="SUPFAM" id="SSF56925">
    <property type="entry name" value="OMPA-like"/>
    <property type="match status" value="1"/>
</dbReference>
<proteinExistence type="inferred from homology"/>
<feature type="chain" id="PRO_5047388696" evidence="6">
    <location>
        <begin position="25"/>
        <end position="249"/>
    </location>
</feature>
<evidence type="ECO:0000256" key="5">
    <source>
        <dbReference type="ARBA" id="ARBA00023237"/>
    </source>
</evidence>
<comment type="similarity">
    <text evidence="2">Belongs to the MipA/OmpV family.</text>
</comment>
<organism evidence="7 8">
    <name type="scientific">Symbiopectobacterium purcellii</name>
    <dbReference type="NCBI Taxonomy" id="2871826"/>
    <lineage>
        <taxon>Bacteria</taxon>
        <taxon>Pseudomonadati</taxon>
        <taxon>Pseudomonadota</taxon>
        <taxon>Gammaproteobacteria</taxon>
        <taxon>Enterobacterales</taxon>
        <taxon>Enterobacteriaceae</taxon>
    </lineage>
</organism>
<dbReference type="PANTHER" id="PTHR38776:SF1">
    <property type="entry name" value="MLTA-INTERACTING PROTEIN-RELATED"/>
    <property type="match status" value="1"/>
</dbReference>
<protein>
    <submittedName>
        <fullName evidence="7">MipA/OmpV family protein</fullName>
    </submittedName>
</protein>
<keyword evidence="4" id="KW-0472">Membrane</keyword>
<sequence>MKKSSVIYTSVLLAGALAATTAAAADFSLGAGVLGSISPYRGGDNALYPVPMVTYESDNFYFRGLGGGYYLWNDGQNRLSVTALYSALGFKPSDNDDAQMKQLDKRRGTLMAGLAYSHSASWGILRTSLMADTLGYSDGYLWDNTYLYRFELGDWSLTPGVGVTWSSERLNRYYFGISGKEASRSGLGAYRPDGDWSPYAELSTNYRINDSWSAWATGRYVRLADEVKESPMVDRSYTMVFGAGVSYRF</sequence>
<reference evidence="7 8" key="1">
    <citation type="submission" date="2021-08" db="EMBL/GenBank/DDBJ databases">
        <title>Culture and genomic analysis of Symbiopectobacterium purcellii sp. nov. gen. nov., isolated from the leafhopper Empoasca decipiens.</title>
        <authorList>
            <person name="Nadal-Jimenez P."/>
            <person name="Siozios S."/>
            <person name="Halliday N."/>
            <person name="Camara M."/>
            <person name="Hurst G.D.D."/>
        </authorList>
    </citation>
    <scope>NUCLEOTIDE SEQUENCE [LARGE SCALE GENOMIC DNA]</scope>
    <source>
        <strain evidence="7 8">SyEd1</strain>
    </source>
</reference>
<evidence type="ECO:0000256" key="3">
    <source>
        <dbReference type="ARBA" id="ARBA00022729"/>
    </source>
</evidence>
<dbReference type="RefSeq" id="WP_222160724.1">
    <property type="nucleotide sequence ID" value="NZ_CP081864.1"/>
</dbReference>
<dbReference type="PANTHER" id="PTHR38776">
    <property type="entry name" value="MLTA-INTERACTING PROTEIN-RELATED"/>
    <property type="match status" value="1"/>
</dbReference>
<comment type="subcellular location">
    <subcellularLocation>
        <location evidence="1">Cell outer membrane</location>
    </subcellularLocation>
</comment>
<evidence type="ECO:0000256" key="4">
    <source>
        <dbReference type="ARBA" id="ARBA00023136"/>
    </source>
</evidence>
<evidence type="ECO:0000256" key="2">
    <source>
        <dbReference type="ARBA" id="ARBA00005722"/>
    </source>
</evidence>
<dbReference type="InterPro" id="IPR010583">
    <property type="entry name" value="MipA"/>
</dbReference>
<evidence type="ECO:0000256" key="6">
    <source>
        <dbReference type="SAM" id="SignalP"/>
    </source>
</evidence>
<evidence type="ECO:0000313" key="8">
    <source>
        <dbReference type="Proteomes" id="UP000825886"/>
    </source>
</evidence>
<evidence type="ECO:0000256" key="1">
    <source>
        <dbReference type="ARBA" id="ARBA00004442"/>
    </source>
</evidence>
<keyword evidence="8" id="KW-1185">Reference proteome</keyword>
<evidence type="ECO:0000313" key="7">
    <source>
        <dbReference type="EMBL" id="QZN97688.1"/>
    </source>
</evidence>
<accession>A0ABX9ARM1</accession>